<name>A0ABY6B851_9BURK</name>
<evidence type="ECO:0008006" key="3">
    <source>
        <dbReference type="Google" id="ProtNLM"/>
    </source>
</evidence>
<evidence type="ECO:0000313" key="2">
    <source>
        <dbReference type="Proteomes" id="UP001064933"/>
    </source>
</evidence>
<keyword evidence="2" id="KW-1185">Reference proteome</keyword>
<reference evidence="1" key="1">
    <citation type="submission" date="2022-10" db="EMBL/GenBank/DDBJ databases">
        <title>Characterization and whole genome sequencing of a new Roseateles species, isolated from fresh water.</title>
        <authorList>
            <person name="Guliayeva D.Y."/>
            <person name="Akhremchuk A.E."/>
            <person name="Sikolenko M.A."/>
            <person name="Valentovich L.N."/>
            <person name="Sidarenka A.V."/>
        </authorList>
    </citation>
    <scope>NUCLEOTIDE SEQUENCE</scope>
    <source>
        <strain evidence="1">BIM B-1768</strain>
    </source>
</reference>
<dbReference type="RefSeq" id="WP_261759939.1">
    <property type="nucleotide sequence ID" value="NZ_CP104562.2"/>
</dbReference>
<gene>
    <name evidence="1" type="ORF">N4261_09660</name>
</gene>
<sequence length="208" mass="22166">MQKSLIIFLSLPLSACSVFTPPIEKPVIEDRIQSGYFGPVSIGILSLTPERRTVLYNFKTRRFCAENPTEVGIDLASARKAVAALKVAEKGEAEVGIALAMASNNQVLNRRTQGLQLYQASSFTLCQMYLNEAISPEEFLKTQLVILASAGALISQELAREESKTTAVSGPARAATSPADAAKDLLTRVDSVTVRPAAPPASAASEAN</sequence>
<protein>
    <recommendedName>
        <fullName evidence="3">Lipoprotein</fullName>
    </recommendedName>
</protein>
<evidence type="ECO:0000313" key="1">
    <source>
        <dbReference type="EMBL" id="UXH80121.1"/>
    </source>
</evidence>
<dbReference type="Proteomes" id="UP001064933">
    <property type="component" value="Chromosome"/>
</dbReference>
<proteinExistence type="predicted"/>
<accession>A0ABY6B851</accession>
<organism evidence="1 2">
    <name type="scientific">Roseateles amylovorans</name>
    <dbReference type="NCBI Taxonomy" id="2978473"/>
    <lineage>
        <taxon>Bacteria</taxon>
        <taxon>Pseudomonadati</taxon>
        <taxon>Pseudomonadota</taxon>
        <taxon>Betaproteobacteria</taxon>
        <taxon>Burkholderiales</taxon>
        <taxon>Sphaerotilaceae</taxon>
        <taxon>Roseateles</taxon>
    </lineage>
</organism>
<dbReference type="EMBL" id="CP104562">
    <property type="protein sequence ID" value="UXH80121.1"/>
    <property type="molecule type" value="Genomic_DNA"/>
</dbReference>